<reference evidence="2 3" key="1">
    <citation type="submission" date="2022-01" db="EMBL/GenBank/DDBJ databases">
        <authorList>
            <person name="Xiong W."/>
            <person name="Schranz E."/>
        </authorList>
    </citation>
    <scope>NUCLEOTIDE SEQUENCE [LARGE SCALE GENOMIC DNA]</scope>
</reference>
<comment type="caution">
    <text evidence="2">The sequence shown here is derived from an EMBL/GenBank/DDBJ whole genome shotgun (WGS) entry which is preliminary data.</text>
</comment>
<accession>A0AAU9M088</accession>
<sequence length="91" mass="10331">MSQSSSSSNTIHSYHHPPPPTTTIHLHQQTPSSITTIRHHMHTSTPPPIFCNFLIANFSKRQGVLKGKKSLEKQPTAYLFYKKEDFLTRTG</sequence>
<proteinExistence type="predicted"/>
<feature type="region of interest" description="Disordered" evidence="1">
    <location>
        <begin position="1"/>
        <end position="31"/>
    </location>
</feature>
<evidence type="ECO:0000313" key="3">
    <source>
        <dbReference type="Proteomes" id="UP001157418"/>
    </source>
</evidence>
<organism evidence="2 3">
    <name type="scientific">Lactuca virosa</name>
    <dbReference type="NCBI Taxonomy" id="75947"/>
    <lineage>
        <taxon>Eukaryota</taxon>
        <taxon>Viridiplantae</taxon>
        <taxon>Streptophyta</taxon>
        <taxon>Embryophyta</taxon>
        <taxon>Tracheophyta</taxon>
        <taxon>Spermatophyta</taxon>
        <taxon>Magnoliopsida</taxon>
        <taxon>eudicotyledons</taxon>
        <taxon>Gunneridae</taxon>
        <taxon>Pentapetalae</taxon>
        <taxon>asterids</taxon>
        <taxon>campanulids</taxon>
        <taxon>Asterales</taxon>
        <taxon>Asteraceae</taxon>
        <taxon>Cichorioideae</taxon>
        <taxon>Cichorieae</taxon>
        <taxon>Lactucinae</taxon>
        <taxon>Lactuca</taxon>
    </lineage>
</organism>
<feature type="compositionally biased region" description="Low complexity" evidence="1">
    <location>
        <begin position="1"/>
        <end position="12"/>
    </location>
</feature>
<dbReference type="Proteomes" id="UP001157418">
    <property type="component" value="Unassembled WGS sequence"/>
</dbReference>
<evidence type="ECO:0000256" key="1">
    <source>
        <dbReference type="SAM" id="MobiDB-lite"/>
    </source>
</evidence>
<evidence type="ECO:0000313" key="2">
    <source>
        <dbReference type="EMBL" id="CAH1417469.1"/>
    </source>
</evidence>
<name>A0AAU9M088_9ASTR</name>
<protein>
    <submittedName>
        <fullName evidence="2">Uncharacterized protein</fullName>
    </submittedName>
</protein>
<keyword evidence="3" id="KW-1185">Reference proteome</keyword>
<dbReference type="EMBL" id="CAKMRJ010000066">
    <property type="protein sequence ID" value="CAH1417469.1"/>
    <property type="molecule type" value="Genomic_DNA"/>
</dbReference>
<gene>
    <name evidence="2" type="ORF">LVIROSA_LOCUS5147</name>
</gene>
<dbReference type="AlphaFoldDB" id="A0AAU9M088"/>
<feature type="compositionally biased region" description="Low complexity" evidence="1">
    <location>
        <begin position="22"/>
        <end position="31"/>
    </location>
</feature>